<protein>
    <recommendedName>
        <fullName evidence="4">DUF2905 domain-containing protein</fullName>
    </recommendedName>
</protein>
<evidence type="ECO:0000313" key="3">
    <source>
        <dbReference type="Proteomes" id="UP000198943"/>
    </source>
</evidence>
<accession>A0A1G6M1B4</accession>
<dbReference type="PANTHER" id="PTHR36443">
    <property type="entry name" value="BSR5223 PROTEIN"/>
    <property type="match status" value="1"/>
</dbReference>
<dbReference type="AlphaFoldDB" id="A0A1G6M1B4"/>
<evidence type="ECO:0000313" key="2">
    <source>
        <dbReference type="EMBL" id="SDC49332.1"/>
    </source>
</evidence>
<evidence type="ECO:0008006" key="4">
    <source>
        <dbReference type="Google" id="ProtNLM"/>
    </source>
</evidence>
<dbReference type="Pfam" id="PF11146">
    <property type="entry name" value="DUF2905"/>
    <property type="match status" value="1"/>
</dbReference>
<keyword evidence="1" id="KW-0812">Transmembrane</keyword>
<keyword evidence="3" id="KW-1185">Reference proteome</keyword>
<gene>
    <name evidence="2" type="ORF">SAMN04487864_108132</name>
</gene>
<dbReference type="EMBL" id="FMYW01000008">
    <property type="protein sequence ID" value="SDC49332.1"/>
    <property type="molecule type" value="Genomic_DNA"/>
</dbReference>
<name>A0A1G6M1B4_9FIRM</name>
<dbReference type="RefSeq" id="WP_256324790.1">
    <property type="nucleotide sequence ID" value="NZ_FMYW01000008.1"/>
</dbReference>
<dbReference type="Proteomes" id="UP000198943">
    <property type="component" value="Unassembled WGS sequence"/>
</dbReference>
<dbReference type="InterPro" id="IPR021320">
    <property type="entry name" value="DUF2905"/>
</dbReference>
<keyword evidence="1" id="KW-0472">Membrane</keyword>
<feature type="transmembrane region" description="Helical" evidence="1">
    <location>
        <begin position="12"/>
        <end position="30"/>
    </location>
</feature>
<feature type="transmembrane region" description="Helical" evidence="1">
    <location>
        <begin position="50"/>
        <end position="69"/>
    </location>
</feature>
<proteinExistence type="predicted"/>
<evidence type="ECO:0000256" key="1">
    <source>
        <dbReference type="SAM" id="Phobius"/>
    </source>
</evidence>
<reference evidence="3" key="1">
    <citation type="submission" date="2016-10" db="EMBL/GenBank/DDBJ databases">
        <authorList>
            <person name="Varghese N."/>
            <person name="Submissions S."/>
        </authorList>
    </citation>
    <scope>NUCLEOTIDE SEQUENCE [LARGE SCALE GENOMIC DNA]</scope>
    <source>
        <strain evidence="3">DSM 11005</strain>
    </source>
</reference>
<sequence length="70" mass="7492">MSGGLGKMLIQLGIVLIIAGVVIHIGGKFLPLGNLPGDIHVEGRHGSFYFPWVSCIVISIVLSLLAHLFR</sequence>
<dbReference type="PANTHER" id="PTHR36443:SF1">
    <property type="entry name" value="BSR5223 PROTEIN"/>
    <property type="match status" value="1"/>
</dbReference>
<organism evidence="2 3">
    <name type="scientific">Succiniclasticum ruminis</name>
    <dbReference type="NCBI Taxonomy" id="40841"/>
    <lineage>
        <taxon>Bacteria</taxon>
        <taxon>Bacillati</taxon>
        <taxon>Bacillota</taxon>
        <taxon>Negativicutes</taxon>
        <taxon>Acidaminococcales</taxon>
        <taxon>Acidaminococcaceae</taxon>
        <taxon>Succiniclasticum</taxon>
    </lineage>
</organism>
<keyword evidence="1" id="KW-1133">Transmembrane helix</keyword>